<evidence type="ECO:0000313" key="3">
    <source>
        <dbReference type="Proteomes" id="UP000007799"/>
    </source>
</evidence>
<name>F2UN99_SALR5</name>
<dbReference type="InParanoid" id="F2UN99"/>
<dbReference type="GeneID" id="16069732"/>
<dbReference type="KEGG" id="sre:PTSG_12932"/>
<dbReference type="EMBL" id="GL832984">
    <property type="protein sequence ID" value="EGD79104.1"/>
    <property type="molecule type" value="Genomic_DNA"/>
</dbReference>
<dbReference type="RefSeq" id="XP_004989189.1">
    <property type="nucleotide sequence ID" value="XM_004989132.1"/>
</dbReference>
<evidence type="ECO:0000256" key="1">
    <source>
        <dbReference type="SAM" id="MobiDB-lite"/>
    </source>
</evidence>
<dbReference type="AlphaFoldDB" id="F2UN99"/>
<dbReference type="Proteomes" id="UP000007799">
    <property type="component" value="Unassembled WGS sequence"/>
</dbReference>
<accession>F2UN99</accession>
<sequence>MKGEEWWARAVSFLVFIGAAPNTVHRAQAHAGSSSQQQQQQQRQRACLPLHIT</sequence>
<feature type="compositionally biased region" description="Low complexity" evidence="1">
    <location>
        <begin position="29"/>
        <end position="46"/>
    </location>
</feature>
<reference evidence="2" key="1">
    <citation type="submission" date="2009-08" db="EMBL/GenBank/DDBJ databases">
        <title>Annotation of Salpingoeca rosetta.</title>
        <authorList>
            <consortium name="The Broad Institute Genome Sequencing Platform"/>
            <person name="Russ C."/>
            <person name="Cuomo C."/>
            <person name="Burger G."/>
            <person name="Gray M.W."/>
            <person name="Holland P.W.H."/>
            <person name="King N."/>
            <person name="Lang F.B.F."/>
            <person name="Roger A.J."/>
            <person name="Ruiz-Trillo I."/>
            <person name="Young S.K."/>
            <person name="Zeng Q."/>
            <person name="Gargeya S."/>
            <person name="Alvarado L."/>
            <person name="Berlin A."/>
            <person name="Chapman S.B."/>
            <person name="Chen Z."/>
            <person name="Freedman E."/>
            <person name="Gellesch M."/>
            <person name="Goldberg J."/>
            <person name="Griggs A."/>
            <person name="Gujja S."/>
            <person name="Heilman E."/>
            <person name="Heiman D."/>
            <person name="Howarth C."/>
            <person name="Mehta T."/>
            <person name="Neiman D."/>
            <person name="Pearson M."/>
            <person name="Roberts A."/>
            <person name="Saif S."/>
            <person name="Shea T."/>
            <person name="Shenoy N."/>
            <person name="Sisk P."/>
            <person name="Stolte C."/>
            <person name="Sykes S."/>
            <person name="White J."/>
            <person name="Yandava C."/>
            <person name="Haas B."/>
            <person name="Nusbaum C."/>
            <person name="Birren B."/>
        </authorList>
    </citation>
    <scope>NUCLEOTIDE SEQUENCE [LARGE SCALE GENOMIC DNA]</scope>
    <source>
        <strain evidence="2">ATCC 50818</strain>
    </source>
</reference>
<gene>
    <name evidence="2" type="ORF">PTSG_12932</name>
</gene>
<protein>
    <submittedName>
        <fullName evidence="2">Uncharacterized protein</fullName>
    </submittedName>
</protein>
<keyword evidence="3" id="KW-1185">Reference proteome</keyword>
<proteinExistence type="predicted"/>
<organism evidence="3">
    <name type="scientific">Salpingoeca rosetta (strain ATCC 50818 / BSB-021)</name>
    <dbReference type="NCBI Taxonomy" id="946362"/>
    <lineage>
        <taxon>Eukaryota</taxon>
        <taxon>Choanoflagellata</taxon>
        <taxon>Craspedida</taxon>
        <taxon>Salpingoecidae</taxon>
        <taxon>Salpingoeca</taxon>
    </lineage>
</organism>
<feature type="region of interest" description="Disordered" evidence="1">
    <location>
        <begin position="27"/>
        <end position="53"/>
    </location>
</feature>
<evidence type="ECO:0000313" key="2">
    <source>
        <dbReference type="EMBL" id="EGD79104.1"/>
    </source>
</evidence>